<reference evidence="1" key="1">
    <citation type="journal article" date="2023" name="Insect Mol. Biol.">
        <title>Genome sequencing provides insights into the evolution of gene families encoding plant cell wall-degrading enzymes in longhorned beetles.</title>
        <authorList>
            <person name="Shin N.R."/>
            <person name="Okamura Y."/>
            <person name="Kirsch R."/>
            <person name="Pauchet Y."/>
        </authorList>
    </citation>
    <scope>NUCLEOTIDE SEQUENCE</scope>
    <source>
        <strain evidence="1">AMC_N1</strain>
    </source>
</reference>
<comment type="caution">
    <text evidence="1">The sequence shown here is derived from an EMBL/GenBank/DDBJ whole genome shotgun (WGS) entry which is preliminary data.</text>
</comment>
<keyword evidence="2" id="KW-1185">Reference proteome</keyword>
<dbReference type="Proteomes" id="UP001162162">
    <property type="component" value="Unassembled WGS sequence"/>
</dbReference>
<proteinExistence type="predicted"/>
<accession>A0AAV8XBG7</accession>
<name>A0AAV8XBG7_9CUCU</name>
<dbReference type="AlphaFoldDB" id="A0AAV8XBG7"/>
<protein>
    <submittedName>
        <fullName evidence="1">Uncharacterized protein</fullName>
    </submittedName>
</protein>
<organism evidence="1 2">
    <name type="scientific">Aromia moschata</name>
    <dbReference type="NCBI Taxonomy" id="1265417"/>
    <lineage>
        <taxon>Eukaryota</taxon>
        <taxon>Metazoa</taxon>
        <taxon>Ecdysozoa</taxon>
        <taxon>Arthropoda</taxon>
        <taxon>Hexapoda</taxon>
        <taxon>Insecta</taxon>
        <taxon>Pterygota</taxon>
        <taxon>Neoptera</taxon>
        <taxon>Endopterygota</taxon>
        <taxon>Coleoptera</taxon>
        <taxon>Polyphaga</taxon>
        <taxon>Cucujiformia</taxon>
        <taxon>Chrysomeloidea</taxon>
        <taxon>Cerambycidae</taxon>
        <taxon>Cerambycinae</taxon>
        <taxon>Callichromatini</taxon>
        <taxon>Aromia</taxon>
    </lineage>
</organism>
<evidence type="ECO:0000313" key="1">
    <source>
        <dbReference type="EMBL" id="KAJ8936268.1"/>
    </source>
</evidence>
<evidence type="ECO:0000313" key="2">
    <source>
        <dbReference type="Proteomes" id="UP001162162"/>
    </source>
</evidence>
<sequence length="67" mass="7510">MPNQQPTAVVEPYKLSEVFSLIPEYNGNQIFLNTFLNSCTTAFGMAVGNQKAVHRIDKLEIQKPGRN</sequence>
<gene>
    <name evidence="1" type="ORF">NQ318_019755</name>
</gene>
<dbReference type="EMBL" id="JAPWTK010000764">
    <property type="protein sequence ID" value="KAJ8936268.1"/>
    <property type="molecule type" value="Genomic_DNA"/>
</dbReference>